<keyword evidence="2" id="KW-0472">Membrane</keyword>
<evidence type="ECO:0000313" key="3">
    <source>
        <dbReference type="EMBL" id="OEU16427.1"/>
    </source>
</evidence>
<feature type="transmembrane region" description="Helical" evidence="2">
    <location>
        <begin position="20"/>
        <end position="38"/>
    </location>
</feature>
<organism evidence="3 4">
    <name type="scientific">Fragilariopsis cylindrus CCMP1102</name>
    <dbReference type="NCBI Taxonomy" id="635003"/>
    <lineage>
        <taxon>Eukaryota</taxon>
        <taxon>Sar</taxon>
        <taxon>Stramenopiles</taxon>
        <taxon>Ochrophyta</taxon>
        <taxon>Bacillariophyta</taxon>
        <taxon>Bacillariophyceae</taxon>
        <taxon>Bacillariophycidae</taxon>
        <taxon>Bacillariales</taxon>
        <taxon>Bacillariaceae</taxon>
        <taxon>Fragilariopsis</taxon>
    </lineage>
</organism>
<feature type="compositionally biased region" description="Low complexity" evidence="1">
    <location>
        <begin position="60"/>
        <end position="73"/>
    </location>
</feature>
<feature type="compositionally biased region" description="Basic and acidic residues" evidence="1">
    <location>
        <begin position="80"/>
        <end position="90"/>
    </location>
</feature>
<protein>
    <submittedName>
        <fullName evidence="3">Uncharacterized protein</fullName>
    </submittedName>
</protein>
<name>A0A1E7FE56_9STRA</name>
<proteinExistence type="predicted"/>
<evidence type="ECO:0000313" key="4">
    <source>
        <dbReference type="Proteomes" id="UP000095751"/>
    </source>
</evidence>
<sequence>MQKWSWMLIGSSFQNNNQQQQQAFTLASLTIVAIVFVINQRYDYTSCFGFLSSRRDEDNINNNNSSSSSSSNNEPADSNGDDKIDDREGKIEDDEENKATTRIDDDDKNRNPKIIPFPWEPKATNIISTTITNETTKPTI</sequence>
<dbReference type="Proteomes" id="UP000095751">
    <property type="component" value="Unassembled WGS sequence"/>
</dbReference>
<gene>
    <name evidence="3" type="ORF">FRACYDRAFT_217910</name>
</gene>
<feature type="region of interest" description="Disordered" evidence="1">
    <location>
        <begin position="54"/>
        <end position="121"/>
    </location>
</feature>
<feature type="compositionally biased region" description="Basic and acidic residues" evidence="1">
    <location>
        <begin position="97"/>
        <end position="110"/>
    </location>
</feature>
<reference evidence="3 4" key="1">
    <citation type="submission" date="2016-09" db="EMBL/GenBank/DDBJ databases">
        <title>Extensive genetic diversity and differential bi-allelic expression allows diatom success in the polar Southern Ocean.</title>
        <authorList>
            <consortium name="DOE Joint Genome Institute"/>
            <person name="Mock T."/>
            <person name="Otillar R.P."/>
            <person name="Strauss J."/>
            <person name="Dupont C."/>
            <person name="Frickenhaus S."/>
            <person name="Maumus F."/>
            <person name="Mcmullan M."/>
            <person name="Sanges R."/>
            <person name="Schmutz J."/>
            <person name="Toseland A."/>
            <person name="Valas R."/>
            <person name="Veluchamy A."/>
            <person name="Ward B.J."/>
            <person name="Allen A."/>
            <person name="Barry K."/>
            <person name="Falciatore A."/>
            <person name="Ferrante M."/>
            <person name="Fortunato A.E."/>
            <person name="Gloeckner G."/>
            <person name="Gruber A."/>
            <person name="Hipkin R."/>
            <person name="Janech M."/>
            <person name="Kroth P."/>
            <person name="Leese F."/>
            <person name="Lindquist E."/>
            <person name="Lyon B.R."/>
            <person name="Martin J."/>
            <person name="Mayer C."/>
            <person name="Parker M."/>
            <person name="Quesneville H."/>
            <person name="Raymond J."/>
            <person name="Uhlig C."/>
            <person name="Valentin K.U."/>
            <person name="Worden A.Z."/>
            <person name="Armbrust E.V."/>
            <person name="Bowler C."/>
            <person name="Green B."/>
            <person name="Moulton V."/>
            <person name="Van Oosterhout C."/>
            <person name="Grigoriev I."/>
        </authorList>
    </citation>
    <scope>NUCLEOTIDE SEQUENCE [LARGE SCALE GENOMIC DNA]</scope>
    <source>
        <strain evidence="3 4">CCMP1102</strain>
    </source>
</reference>
<dbReference type="EMBL" id="KV784358">
    <property type="protein sequence ID" value="OEU16427.1"/>
    <property type="molecule type" value="Genomic_DNA"/>
</dbReference>
<keyword evidence="4" id="KW-1185">Reference proteome</keyword>
<dbReference type="InParanoid" id="A0A1E7FE56"/>
<keyword evidence="2" id="KW-1133">Transmembrane helix</keyword>
<dbReference type="AlphaFoldDB" id="A0A1E7FE56"/>
<accession>A0A1E7FE56</accession>
<feature type="non-terminal residue" evidence="3">
    <location>
        <position position="140"/>
    </location>
</feature>
<evidence type="ECO:0000256" key="1">
    <source>
        <dbReference type="SAM" id="MobiDB-lite"/>
    </source>
</evidence>
<keyword evidence="2" id="KW-0812">Transmembrane</keyword>
<dbReference type="KEGG" id="fcy:FRACYDRAFT_217910"/>
<evidence type="ECO:0000256" key="2">
    <source>
        <dbReference type="SAM" id="Phobius"/>
    </source>
</evidence>